<dbReference type="EMBL" id="BARV01009581">
    <property type="protein sequence ID" value="GAI02659.1"/>
    <property type="molecule type" value="Genomic_DNA"/>
</dbReference>
<evidence type="ECO:0000313" key="2">
    <source>
        <dbReference type="EMBL" id="GAI02659.1"/>
    </source>
</evidence>
<proteinExistence type="predicted"/>
<sequence length="53" mass="5351">VNKGSVSASGEATDRGVSGAQKAENNNGIPIASMITPNLVRACLKNPTLITPS</sequence>
<name>X1M8I2_9ZZZZ</name>
<feature type="region of interest" description="Disordered" evidence="1">
    <location>
        <begin position="1"/>
        <end position="29"/>
    </location>
</feature>
<organism evidence="2">
    <name type="scientific">marine sediment metagenome</name>
    <dbReference type="NCBI Taxonomy" id="412755"/>
    <lineage>
        <taxon>unclassified sequences</taxon>
        <taxon>metagenomes</taxon>
        <taxon>ecological metagenomes</taxon>
    </lineage>
</organism>
<protein>
    <submittedName>
        <fullName evidence="2">Uncharacterized protein</fullName>
    </submittedName>
</protein>
<feature type="non-terminal residue" evidence="2">
    <location>
        <position position="1"/>
    </location>
</feature>
<dbReference type="AlphaFoldDB" id="X1M8I2"/>
<comment type="caution">
    <text evidence="2">The sequence shown here is derived from an EMBL/GenBank/DDBJ whole genome shotgun (WGS) entry which is preliminary data.</text>
</comment>
<gene>
    <name evidence="2" type="ORF">S06H3_18853</name>
</gene>
<reference evidence="2" key="1">
    <citation type="journal article" date="2014" name="Front. Microbiol.">
        <title>High frequency of phylogenetically diverse reductive dehalogenase-homologous genes in deep subseafloor sedimentary metagenomes.</title>
        <authorList>
            <person name="Kawai M."/>
            <person name="Futagami T."/>
            <person name="Toyoda A."/>
            <person name="Takaki Y."/>
            <person name="Nishi S."/>
            <person name="Hori S."/>
            <person name="Arai W."/>
            <person name="Tsubouchi T."/>
            <person name="Morono Y."/>
            <person name="Uchiyama I."/>
            <person name="Ito T."/>
            <person name="Fujiyama A."/>
            <person name="Inagaki F."/>
            <person name="Takami H."/>
        </authorList>
    </citation>
    <scope>NUCLEOTIDE SEQUENCE</scope>
    <source>
        <strain evidence="2">Expedition CK06-06</strain>
    </source>
</reference>
<evidence type="ECO:0000256" key="1">
    <source>
        <dbReference type="SAM" id="MobiDB-lite"/>
    </source>
</evidence>
<accession>X1M8I2</accession>
<feature type="compositionally biased region" description="Polar residues" evidence="1">
    <location>
        <begin position="1"/>
        <end position="10"/>
    </location>
</feature>